<proteinExistence type="predicted"/>
<dbReference type="AlphaFoldDB" id="A0A0F9RVT9"/>
<comment type="caution">
    <text evidence="1">The sequence shown here is derived from an EMBL/GenBank/DDBJ whole genome shotgun (WGS) entry which is preliminary data.</text>
</comment>
<gene>
    <name evidence="1" type="ORF">LCGC14_0595910</name>
</gene>
<evidence type="ECO:0000313" key="1">
    <source>
        <dbReference type="EMBL" id="KKN54097.1"/>
    </source>
</evidence>
<accession>A0A0F9RVT9</accession>
<sequence length="38" mass="4373">MPIKTNELNKNALDEDEKAVFDFLKENTRTVSLSFLSN</sequence>
<protein>
    <submittedName>
        <fullName evidence="1">Uncharacterized protein</fullName>
    </submittedName>
</protein>
<reference evidence="1" key="1">
    <citation type="journal article" date="2015" name="Nature">
        <title>Complex archaea that bridge the gap between prokaryotes and eukaryotes.</title>
        <authorList>
            <person name="Spang A."/>
            <person name="Saw J.H."/>
            <person name="Jorgensen S.L."/>
            <person name="Zaremba-Niedzwiedzka K."/>
            <person name="Martijn J."/>
            <person name="Lind A.E."/>
            <person name="van Eijk R."/>
            <person name="Schleper C."/>
            <person name="Guy L."/>
            <person name="Ettema T.J."/>
        </authorList>
    </citation>
    <scope>NUCLEOTIDE SEQUENCE</scope>
</reference>
<name>A0A0F9RVT9_9ZZZZ</name>
<dbReference type="EMBL" id="LAZR01000943">
    <property type="protein sequence ID" value="KKN54097.1"/>
    <property type="molecule type" value="Genomic_DNA"/>
</dbReference>
<organism evidence="1">
    <name type="scientific">marine sediment metagenome</name>
    <dbReference type="NCBI Taxonomy" id="412755"/>
    <lineage>
        <taxon>unclassified sequences</taxon>
        <taxon>metagenomes</taxon>
        <taxon>ecological metagenomes</taxon>
    </lineage>
</organism>